<name>A0ABP9CDX7_9ACTN</name>
<dbReference type="RefSeq" id="WP_200172925.1">
    <property type="nucleotide sequence ID" value="NZ_BAABKQ010000001.1"/>
</dbReference>
<evidence type="ECO:0000313" key="2">
    <source>
        <dbReference type="Proteomes" id="UP001500839"/>
    </source>
</evidence>
<dbReference type="CDD" id="cd02230">
    <property type="entry name" value="cupin_HP0902-like"/>
    <property type="match status" value="1"/>
</dbReference>
<protein>
    <recommendedName>
        <fullName evidence="3">Cupin</fullName>
    </recommendedName>
</protein>
<organism evidence="1 2">
    <name type="scientific">Tomitella cavernea</name>
    <dbReference type="NCBI Taxonomy" id="1387982"/>
    <lineage>
        <taxon>Bacteria</taxon>
        <taxon>Bacillati</taxon>
        <taxon>Actinomycetota</taxon>
        <taxon>Actinomycetes</taxon>
        <taxon>Mycobacteriales</taxon>
        <taxon>Tomitella</taxon>
    </lineage>
</organism>
<dbReference type="SUPFAM" id="SSF51182">
    <property type="entry name" value="RmlC-like cupins"/>
    <property type="match status" value="1"/>
</dbReference>
<accession>A0ABP9CDX7</accession>
<gene>
    <name evidence="1" type="ORF">GCM10023353_10120</name>
</gene>
<sequence length="126" mass="13493">MSDEQTTGSDNAPRILTMAEHHGLIDAVEPRATRPGVKRIMVADGARVIVFRFAAGQILAEHKAAFPILVQSIDGHIAFTADGHTADLHPGDIAHLSARLLHEVRAVTDATLLLTMLDPDATGDEE</sequence>
<dbReference type="Proteomes" id="UP001500839">
    <property type="component" value="Unassembled WGS sequence"/>
</dbReference>
<proteinExistence type="predicted"/>
<keyword evidence="2" id="KW-1185">Reference proteome</keyword>
<reference evidence="2" key="1">
    <citation type="journal article" date="2019" name="Int. J. Syst. Evol. Microbiol.">
        <title>The Global Catalogue of Microorganisms (GCM) 10K type strain sequencing project: providing services to taxonomists for standard genome sequencing and annotation.</title>
        <authorList>
            <consortium name="The Broad Institute Genomics Platform"/>
            <consortium name="The Broad Institute Genome Sequencing Center for Infectious Disease"/>
            <person name="Wu L."/>
            <person name="Ma J."/>
        </authorList>
    </citation>
    <scope>NUCLEOTIDE SEQUENCE [LARGE SCALE GENOMIC DNA]</scope>
    <source>
        <strain evidence="2">JCM 18542</strain>
    </source>
</reference>
<dbReference type="Gene3D" id="2.60.120.10">
    <property type="entry name" value="Jelly Rolls"/>
    <property type="match status" value="1"/>
</dbReference>
<dbReference type="InterPro" id="IPR011051">
    <property type="entry name" value="RmlC_Cupin_sf"/>
</dbReference>
<dbReference type="EMBL" id="BAABKQ010000001">
    <property type="protein sequence ID" value="GAA4808404.1"/>
    <property type="molecule type" value="Genomic_DNA"/>
</dbReference>
<comment type="caution">
    <text evidence="1">The sequence shown here is derived from an EMBL/GenBank/DDBJ whole genome shotgun (WGS) entry which is preliminary data.</text>
</comment>
<evidence type="ECO:0008006" key="3">
    <source>
        <dbReference type="Google" id="ProtNLM"/>
    </source>
</evidence>
<dbReference type="PANTHER" id="PTHR37694:SF1">
    <property type="entry name" value="SLR8022 PROTEIN"/>
    <property type="match status" value="1"/>
</dbReference>
<dbReference type="PANTHER" id="PTHR37694">
    <property type="entry name" value="SLR8022 PROTEIN"/>
    <property type="match status" value="1"/>
</dbReference>
<evidence type="ECO:0000313" key="1">
    <source>
        <dbReference type="EMBL" id="GAA4808404.1"/>
    </source>
</evidence>
<dbReference type="InterPro" id="IPR014710">
    <property type="entry name" value="RmlC-like_jellyroll"/>
</dbReference>